<reference evidence="2" key="2">
    <citation type="submission" date="2013-09" db="EMBL/GenBank/DDBJ databases">
        <title>Evidence that invasive carp have introduced virulent Aeromonas hydrophila to farmed catfish in the United States.</title>
        <authorList>
            <person name="Hossain M.J."/>
            <person name="Sun D."/>
            <person name="McGarey D."/>
            <person name="Wrenn S.E."/>
            <person name="Alexander L.M."/>
            <person name="Elena M."/>
            <person name="Terhune J.S."/>
            <person name="Liles M.R."/>
        </authorList>
    </citation>
    <scope>NUCLEOTIDE SEQUENCE</scope>
    <source>
        <strain evidence="1">S04-690</strain>
        <strain evidence="2">ZC1</strain>
    </source>
</reference>
<dbReference type="GO" id="GO:0016740">
    <property type="term" value="F:transferase activity"/>
    <property type="evidence" value="ECO:0007669"/>
    <property type="project" value="UniProtKB-KW"/>
</dbReference>
<dbReference type="RefSeq" id="WP_134984317.1">
    <property type="nucleotide sequence ID" value="NZ_CP013178.1"/>
</dbReference>
<evidence type="ECO:0000313" key="3">
    <source>
        <dbReference type="EMBL" id="AID70995.1"/>
    </source>
</evidence>
<dbReference type="EMBL" id="KC999972">
    <property type="protein sequence ID" value="AID71098.1"/>
    <property type="molecule type" value="Genomic_DNA"/>
</dbReference>
<dbReference type="EMBL" id="KC999973">
    <property type="protein sequence ID" value="AID71125.1"/>
    <property type="molecule type" value="Genomic_DNA"/>
</dbReference>
<gene>
    <name evidence="2" type="primary">wbxU</name>
</gene>
<dbReference type="EMBL" id="KF647894">
    <property type="protein sequence ID" value="AHW40550.1"/>
    <property type="molecule type" value="Genomic_DNA"/>
</dbReference>
<accession>X5CRA6</accession>
<dbReference type="EMBL" id="KF647893">
    <property type="protein sequence ID" value="AHW40523.1"/>
    <property type="molecule type" value="Genomic_DNA"/>
</dbReference>
<evidence type="ECO:0000313" key="7">
    <source>
        <dbReference type="EMBL" id="AID71179.1"/>
    </source>
</evidence>
<protein>
    <submittedName>
        <fullName evidence="3">Glycosyl transferase, group 1 family protein</fullName>
    </submittedName>
    <submittedName>
        <fullName evidence="2">Group 1 glycosyl transferase protein</fullName>
    </submittedName>
</protein>
<dbReference type="EMBL" id="KC999974">
    <property type="protein sequence ID" value="AID71152.1"/>
    <property type="molecule type" value="Genomic_DNA"/>
</dbReference>
<organism evidence="2">
    <name type="scientific">Aeromonas hydrophila</name>
    <dbReference type="NCBI Taxonomy" id="644"/>
    <lineage>
        <taxon>Bacteria</taxon>
        <taxon>Pseudomonadati</taxon>
        <taxon>Pseudomonadota</taxon>
        <taxon>Gammaproteobacteria</taxon>
        <taxon>Aeromonadales</taxon>
        <taxon>Aeromonadaceae</taxon>
        <taxon>Aeromonas</taxon>
    </lineage>
</organism>
<sequence>MSINKVLLVNDTRGAHEYLYRAFNQMGVECDIALFGWPTINKITRSYNFDPLRKAGIAGKVVRPFINLYNLHKLEEYDVASFVHRISFIDKPHFLRYMDLPILRDKVKVMSYTGLGCDELSFIAGNGKLPYSPCDSCQKYDDPAGYCPRKVRPLQTRSSKALNKYFDSVYSIGVEYSHLASLYKKEVYPMPLPVDISEIPWMPTRSVSRKVKVVHTPSRSGFKGTEQVLKAIEILKSKTNDFTFNIVSGLSFDEYIKVIGNADVIIDQVWSQSPGMNALWLLGMGKIVLSGNTEVARNYISEYQESPIIDASPVPEILANSLHELILDKSRFNDMSERGIQYLKDNHDHNLIAKRYLDSWAEI</sequence>
<evidence type="ECO:0000313" key="8">
    <source>
        <dbReference type="EMBL" id="AID71206.1"/>
    </source>
</evidence>
<evidence type="ECO:0000313" key="2">
    <source>
        <dbReference type="EMBL" id="AHW40550.1"/>
    </source>
</evidence>
<dbReference type="EMBL" id="KC999977">
    <property type="protein sequence ID" value="AID71233.1"/>
    <property type="molecule type" value="Genomic_DNA"/>
</dbReference>
<dbReference type="SUPFAM" id="SSF53756">
    <property type="entry name" value="UDP-Glycosyltransferase/glycogen phosphorylase"/>
    <property type="match status" value="1"/>
</dbReference>
<evidence type="ECO:0000313" key="6">
    <source>
        <dbReference type="EMBL" id="AID71152.1"/>
    </source>
</evidence>
<keyword evidence="2" id="KW-0808">Transferase</keyword>
<evidence type="ECO:0000313" key="4">
    <source>
        <dbReference type="EMBL" id="AID71098.1"/>
    </source>
</evidence>
<name>X5CRA6_AERHY</name>
<dbReference type="EMBL" id="KC999975">
    <property type="protein sequence ID" value="AID71179.1"/>
    <property type="molecule type" value="Genomic_DNA"/>
</dbReference>
<evidence type="ECO:0000313" key="5">
    <source>
        <dbReference type="EMBL" id="AID71125.1"/>
    </source>
</evidence>
<reference evidence="3" key="1">
    <citation type="journal article" date="2013" name="PLoS ONE">
        <title>Implication of lateral genetic transfer in the emergence of Aeromonas hydrophila isolates of epidemic outbreaks in channel catfish.</title>
        <authorList>
            <person name="Hossain M.J."/>
            <person name="Waldbieser G.C."/>
            <person name="Sun D."/>
            <person name="Capps N.K."/>
            <person name="Hemstreet W.B."/>
            <person name="Carlisle K."/>
            <person name="Griffin M.J."/>
            <person name="Khoo L."/>
            <person name="Goodwin A.E."/>
            <person name="Sonstegard T.S."/>
            <person name="Schroeder S."/>
            <person name="Hayden K."/>
            <person name="Newton J.C."/>
            <person name="Terhune J.S."/>
            <person name="Liles M.R."/>
        </authorList>
    </citation>
    <scope>NUCLEOTIDE SEQUENCE</scope>
    <source>
        <strain evidence="4">AL09-79</strain>
        <strain evidence="8">AL10-121</strain>
        <strain evidence="5">ML09-119</strain>
        <strain evidence="6">ML09-121</strain>
        <strain evidence="7">ML09-122</strain>
        <strain evidence="9">PB10-118</strain>
        <strain evidence="3">TN97-08</strain>
    </source>
</reference>
<dbReference type="EMBL" id="KC999976">
    <property type="protein sequence ID" value="AID71206.1"/>
    <property type="molecule type" value="Genomic_DNA"/>
</dbReference>
<dbReference type="AlphaFoldDB" id="X5CRA6"/>
<proteinExistence type="predicted"/>
<evidence type="ECO:0000313" key="1">
    <source>
        <dbReference type="EMBL" id="AHW40523.1"/>
    </source>
</evidence>
<evidence type="ECO:0000313" key="9">
    <source>
        <dbReference type="EMBL" id="AID71233.1"/>
    </source>
</evidence>
<dbReference type="EMBL" id="KC999968">
    <property type="protein sequence ID" value="AID70995.1"/>
    <property type="molecule type" value="Genomic_DNA"/>
</dbReference>